<feature type="domain" description="Tify" evidence="3">
    <location>
        <begin position="514"/>
        <end position="567"/>
    </location>
</feature>
<keyword evidence="2" id="KW-0539">Nucleus</keyword>
<evidence type="ECO:0000259" key="3">
    <source>
        <dbReference type="Pfam" id="PF16135"/>
    </source>
</evidence>
<evidence type="ECO:0000256" key="1">
    <source>
        <dbReference type="ARBA" id="ARBA00004123"/>
    </source>
</evidence>
<dbReference type="GO" id="GO:0005634">
    <property type="term" value="C:nucleus"/>
    <property type="evidence" value="ECO:0007669"/>
    <property type="project" value="UniProtKB-SubCell"/>
</dbReference>
<dbReference type="Proteomes" id="UP001346149">
    <property type="component" value="Unassembled WGS sequence"/>
</dbReference>
<gene>
    <name evidence="4" type="ORF">SAY86_018953</name>
</gene>
<comment type="subcellular location">
    <subcellularLocation>
        <location evidence="1">Nucleus</location>
    </subcellularLocation>
</comment>
<protein>
    <recommendedName>
        <fullName evidence="3">Tify domain-containing protein</fullName>
    </recommendedName>
</protein>
<dbReference type="Pfam" id="PF16135">
    <property type="entry name" value="TDBD"/>
    <property type="match status" value="1"/>
</dbReference>
<comment type="caution">
    <text evidence="4">The sequence shown here is derived from an EMBL/GenBank/DDBJ whole genome shotgun (WGS) entry which is preliminary data.</text>
</comment>
<dbReference type="AlphaFoldDB" id="A0AAN7LNS4"/>
<keyword evidence="5" id="KW-1185">Reference proteome</keyword>
<organism evidence="4 5">
    <name type="scientific">Trapa natans</name>
    <name type="common">Water chestnut</name>
    <dbReference type="NCBI Taxonomy" id="22666"/>
    <lineage>
        <taxon>Eukaryota</taxon>
        <taxon>Viridiplantae</taxon>
        <taxon>Streptophyta</taxon>
        <taxon>Embryophyta</taxon>
        <taxon>Tracheophyta</taxon>
        <taxon>Spermatophyta</taxon>
        <taxon>Magnoliopsida</taxon>
        <taxon>eudicotyledons</taxon>
        <taxon>Gunneridae</taxon>
        <taxon>Pentapetalae</taxon>
        <taxon>rosids</taxon>
        <taxon>malvids</taxon>
        <taxon>Myrtales</taxon>
        <taxon>Lythraceae</taxon>
        <taxon>Trapa</taxon>
    </lineage>
</organism>
<dbReference type="PANTHER" id="PTHR47025:SF6">
    <property type="entry name" value="N-LYSINE METHYLTRANSFERASE"/>
    <property type="match status" value="1"/>
</dbReference>
<dbReference type="PANTHER" id="PTHR47025">
    <property type="entry name" value="AUTOIMMUNE REGULATOR"/>
    <property type="match status" value="1"/>
</dbReference>
<evidence type="ECO:0000313" key="4">
    <source>
        <dbReference type="EMBL" id="KAK4784585.1"/>
    </source>
</evidence>
<proteinExistence type="predicted"/>
<dbReference type="GO" id="GO:0000977">
    <property type="term" value="F:RNA polymerase II transcription regulatory region sequence-specific DNA binding"/>
    <property type="evidence" value="ECO:0007669"/>
    <property type="project" value="TreeGrafter"/>
</dbReference>
<dbReference type="InterPro" id="IPR032308">
    <property type="entry name" value="TDBD"/>
</dbReference>
<name>A0AAN7LNS4_TRANT</name>
<dbReference type="GO" id="GO:0042393">
    <property type="term" value="F:histone binding"/>
    <property type="evidence" value="ECO:0007669"/>
    <property type="project" value="TreeGrafter"/>
</dbReference>
<reference evidence="4 5" key="1">
    <citation type="journal article" date="2023" name="Hortic Res">
        <title>Pangenome of water caltrop reveals structural variations and asymmetric subgenome divergence after allopolyploidization.</title>
        <authorList>
            <person name="Zhang X."/>
            <person name="Chen Y."/>
            <person name="Wang L."/>
            <person name="Yuan Y."/>
            <person name="Fang M."/>
            <person name="Shi L."/>
            <person name="Lu R."/>
            <person name="Comes H.P."/>
            <person name="Ma Y."/>
            <person name="Chen Y."/>
            <person name="Huang G."/>
            <person name="Zhou Y."/>
            <person name="Zheng Z."/>
            <person name="Qiu Y."/>
        </authorList>
    </citation>
    <scope>NUCLEOTIDE SEQUENCE [LARGE SCALE GENOMIC DNA]</scope>
    <source>
        <strain evidence="4">F231</strain>
    </source>
</reference>
<dbReference type="GO" id="GO:0003682">
    <property type="term" value="F:chromatin binding"/>
    <property type="evidence" value="ECO:0007669"/>
    <property type="project" value="TreeGrafter"/>
</dbReference>
<sequence>MFQPSDIQSEGRELSKFGSENLVGDPLITPSFCQRYPTSSVSPSAAIPMSFQPKSLWMPRDASCANNGEINYDNSGKIEPKRSHQWLMDGSPTQVFSNKRQALETIAVRPVPDVALVNIASWDSNTNFQAMPGQYTDRLFGSESMGSVSLVDRNIIPFNADDISMGRKYTVDQFANESSVNLSMSQSNEDPSSFLNFGGLRKVKINQVRESENMSSSMGNFHRRADNSRVSYRTGGNSISLAPAYHNRSENNVSTGPIYSKASENFISMSQTFRKEDGNFISMGHNYNKGSEGLLSMAQPFRKGDGCFISMDQAFRKGDVVESMGISYSKEHTNFISVGQSYGKPNLTSILPSFNKGNDIISMSHAYNRADANISQMNNTYEKGDSGILSVGQSYKGDSSKLSFGGVVDEPEGSVHRTIIGNYEIVIDSEGLAQGSEMPCHEEVINTRLDQTVNNSTATKVNSRTDKIKEPKAAKKIAPNNFPSNVKSLLSTGLLDGVPVKYVSWSREKNLKAVIRGTGYLCGCTECNYSKSLNAYEFERHAGCKTKHPNNHIYFENGKTIYAVVQELKNTSQDVLFDVILNITGSPINQKNFRTWKASYQAAARELQRIYGKDEVKMPC</sequence>
<evidence type="ECO:0000256" key="2">
    <source>
        <dbReference type="ARBA" id="ARBA00023242"/>
    </source>
</evidence>
<dbReference type="EMBL" id="JAXQNO010000014">
    <property type="protein sequence ID" value="KAK4784585.1"/>
    <property type="molecule type" value="Genomic_DNA"/>
</dbReference>
<evidence type="ECO:0000313" key="5">
    <source>
        <dbReference type="Proteomes" id="UP001346149"/>
    </source>
</evidence>
<accession>A0AAN7LNS4</accession>
<dbReference type="GO" id="GO:0045944">
    <property type="term" value="P:positive regulation of transcription by RNA polymerase II"/>
    <property type="evidence" value="ECO:0007669"/>
    <property type="project" value="TreeGrafter"/>
</dbReference>